<evidence type="ECO:0000313" key="10">
    <source>
        <dbReference type="EMBL" id="CAH3015649.1"/>
    </source>
</evidence>
<feature type="transmembrane region" description="Helical" evidence="8">
    <location>
        <begin position="21"/>
        <end position="40"/>
    </location>
</feature>
<dbReference type="Pfam" id="PF00001">
    <property type="entry name" value="7tm_1"/>
    <property type="match status" value="1"/>
</dbReference>
<dbReference type="PANTHER" id="PTHR24238">
    <property type="entry name" value="G-PROTEIN COUPLED RECEPTOR"/>
    <property type="match status" value="1"/>
</dbReference>
<feature type="transmembrane region" description="Helical" evidence="8">
    <location>
        <begin position="126"/>
        <end position="150"/>
    </location>
</feature>
<keyword evidence="5 8" id="KW-0472">Membrane</keyword>
<comment type="subcellular location">
    <subcellularLocation>
        <location evidence="1">Membrane</location>
        <topology evidence="1">Multi-pass membrane protein</topology>
    </subcellularLocation>
</comment>
<evidence type="ECO:0000256" key="7">
    <source>
        <dbReference type="ARBA" id="ARBA00023224"/>
    </source>
</evidence>
<keyword evidence="6" id="KW-0675">Receptor</keyword>
<accession>A0ABN8LEY0</accession>
<dbReference type="PROSITE" id="PS50262">
    <property type="entry name" value="G_PROTEIN_RECEP_F1_2"/>
    <property type="match status" value="1"/>
</dbReference>
<keyword evidence="2 8" id="KW-0812">Transmembrane</keyword>
<protein>
    <recommendedName>
        <fullName evidence="9">G-protein coupled receptors family 1 profile domain-containing protein</fullName>
    </recommendedName>
</protein>
<dbReference type="InterPro" id="IPR017452">
    <property type="entry name" value="GPCR_Rhodpsn_7TM"/>
</dbReference>
<keyword evidence="7" id="KW-0807">Transducer</keyword>
<evidence type="ECO:0000256" key="3">
    <source>
        <dbReference type="ARBA" id="ARBA00022989"/>
    </source>
</evidence>
<gene>
    <name evidence="10" type="ORF">PEVE_00019230</name>
</gene>
<dbReference type="EMBL" id="CALNXI010000026">
    <property type="protein sequence ID" value="CAH3015649.1"/>
    <property type="molecule type" value="Genomic_DNA"/>
</dbReference>
<dbReference type="Proteomes" id="UP001159427">
    <property type="component" value="Unassembled WGS sequence"/>
</dbReference>
<evidence type="ECO:0000256" key="4">
    <source>
        <dbReference type="ARBA" id="ARBA00023040"/>
    </source>
</evidence>
<organism evidence="10 11">
    <name type="scientific">Porites evermanni</name>
    <dbReference type="NCBI Taxonomy" id="104178"/>
    <lineage>
        <taxon>Eukaryota</taxon>
        <taxon>Metazoa</taxon>
        <taxon>Cnidaria</taxon>
        <taxon>Anthozoa</taxon>
        <taxon>Hexacorallia</taxon>
        <taxon>Scleractinia</taxon>
        <taxon>Fungiina</taxon>
        <taxon>Poritidae</taxon>
        <taxon>Porites</taxon>
    </lineage>
</organism>
<keyword evidence="3 8" id="KW-1133">Transmembrane helix</keyword>
<evidence type="ECO:0000256" key="1">
    <source>
        <dbReference type="ARBA" id="ARBA00004141"/>
    </source>
</evidence>
<keyword evidence="11" id="KW-1185">Reference proteome</keyword>
<evidence type="ECO:0000313" key="11">
    <source>
        <dbReference type="Proteomes" id="UP001159427"/>
    </source>
</evidence>
<evidence type="ECO:0000256" key="8">
    <source>
        <dbReference type="SAM" id="Phobius"/>
    </source>
</evidence>
<comment type="caution">
    <text evidence="10">The sequence shown here is derived from an EMBL/GenBank/DDBJ whole genome shotgun (WGS) entry which is preliminary data.</text>
</comment>
<dbReference type="SUPFAM" id="SSF81321">
    <property type="entry name" value="Family A G protein-coupled receptor-like"/>
    <property type="match status" value="1"/>
</dbReference>
<dbReference type="InterPro" id="IPR000276">
    <property type="entry name" value="GPCR_Rhodpsn"/>
</dbReference>
<evidence type="ECO:0000256" key="6">
    <source>
        <dbReference type="ARBA" id="ARBA00023170"/>
    </source>
</evidence>
<evidence type="ECO:0000259" key="9">
    <source>
        <dbReference type="PROSITE" id="PS50262"/>
    </source>
</evidence>
<feature type="domain" description="G-protein coupled receptors family 1 profile" evidence="9">
    <location>
        <begin position="1"/>
        <end position="183"/>
    </location>
</feature>
<dbReference type="Gene3D" id="1.20.1070.10">
    <property type="entry name" value="Rhodopsin 7-helix transmembrane proteins"/>
    <property type="match status" value="1"/>
</dbReference>
<feature type="transmembrane region" description="Helical" evidence="8">
    <location>
        <begin position="72"/>
        <end position="93"/>
    </location>
</feature>
<name>A0ABN8LEY0_9CNID</name>
<feature type="transmembrane region" description="Helical" evidence="8">
    <location>
        <begin position="162"/>
        <end position="185"/>
    </location>
</feature>
<reference evidence="10 11" key="1">
    <citation type="submission" date="2022-05" db="EMBL/GenBank/DDBJ databases">
        <authorList>
            <consortium name="Genoscope - CEA"/>
            <person name="William W."/>
        </authorList>
    </citation>
    <scope>NUCLEOTIDE SEQUENCE [LARGE SCALE GENOMIC DNA]</scope>
</reference>
<evidence type="ECO:0000256" key="5">
    <source>
        <dbReference type="ARBA" id="ARBA00023136"/>
    </source>
</evidence>
<dbReference type="PANTHER" id="PTHR24238:SF57">
    <property type="entry name" value="G-PROTEIN COUPLED RECEPTOR 83"/>
    <property type="match status" value="1"/>
</dbReference>
<proteinExistence type="predicted"/>
<sequence>IEKFSSTRDVPKSFSVATVRKLVYGAWIIGCLSVLAPAAVMSGVRSNINATHYTVVCKIDKNNLTYRVIGQGFGLIQFLIPSIVLLCINLIIVRRVWKRQSRRINIQRDNAIRVEMRSSQIRGTNLLIFFTFVSIVPYSFFTCFSVYVNFAKHSLSKLEADFILRYLGGALFFSSSAINFIMYLVQMKSFRVFLKTTFCGKGTDTNNKNQSLENGACVYTRHEGGQVSVRIMAE</sequence>
<evidence type="ECO:0000256" key="2">
    <source>
        <dbReference type="ARBA" id="ARBA00022692"/>
    </source>
</evidence>
<keyword evidence="4" id="KW-0297">G-protein coupled receptor</keyword>
<feature type="non-terminal residue" evidence="10">
    <location>
        <position position="1"/>
    </location>
</feature>